<dbReference type="Gene3D" id="1.25.40.10">
    <property type="entry name" value="Tetratricopeptide repeat domain"/>
    <property type="match status" value="1"/>
</dbReference>
<dbReference type="EMBL" id="KN831945">
    <property type="protein sequence ID" value="KIO14107.1"/>
    <property type="molecule type" value="Genomic_DNA"/>
</dbReference>
<dbReference type="InParanoid" id="A0A0C3KX41"/>
<evidence type="ECO:0008006" key="3">
    <source>
        <dbReference type="Google" id="ProtNLM"/>
    </source>
</evidence>
<dbReference type="Pfam" id="PF13812">
    <property type="entry name" value="PPR_3"/>
    <property type="match status" value="1"/>
</dbReference>
<dbReference type="AlphaFoldDB" id="A0A0C3KX41"/>
<accession>A0A0C3KX41</accession>
<gene>
    <name evidence="1" type="ORF">M404DRAFT_992352</name>
</gene>
<dbReference type="GO" id="GO:0005739">
    <property type="term" value="C:mitochondrion"/>
    <property type="evidence" value="ECO:0007669"/>
    <property type="project" value="TreeGrafter"/>
</dbReference>
<dbReference type="PANTHER" id="PTHR47938:SF35">
    <property type="entry name" value="PENTATRICOPEPTIDE REPEAT-CONTAINING PROTEIN 4, MITOCHONDRIAL-RELATED"/>
    <property type="match status" value="1"/>
</dbReference>
<sequence length="661" mass="74635">MILGCCRGLTHFCVLRRVVGLRLPKNRPTLLPFFHVQRVQRASHSPEAAYTCTERKIHRVQVNNLILAAERLLETKNAHTIQSYLMSKISADKFYNPYRWVAFARLIRFALARQLFSVAIALYDRLLNEGFAPPSSIRARMTAIKLVDSSKRLEDVIAPLKQVFADESYDSAAFMQLLYFMLSVKKVPVPLVDNLARIYTTVGNIETCSCPDLVGEVVRISVQSGDMDAAQHWLRTFEESCRKMNVGIDAAPYANLLDSLMRVDPGNTSAMKAILEKMKAADIPPSISVFNTLIHVNVKQQRFREAFELYRVLMTQRSDQLMPNDVTFKTLLRATRLFSQKRRAKRPPNAVEPSQIFRDMLECHLQQTEGQPLGRSTSLSASGFQMALRSFIARNDYLGAFIVVRLLDIFGFSADLQSYRAVLAHLLSRIKREMESPRRPNEYRLTDFLMHLFPNEKPDLNDMLCRVQNNKLALQPSLEGPVASELLPKPGNPLASDPSTSVVEPDVVSHLVNLSEPNCHSDEDLFQVTPSTIIHSSARTRRRRPLYVPTLPVLMGDDAPPVNNRCSPTPLARLLQKAFLGVLWASSPSFNPCWHGLLQKVVGDAKKRMIPPMDGADSAKGAELRKHLSRKPPLPFAASRKRRSARAGWEIEFTGWDYNGM</sequence>
<proteinExistence type="predicted"/>
<protein>
    <recommendedName>
        <fullName evidence="3">Pentacotripeptide-repeat region of PRORP domain-containing protein</fullName>
    </recommendedName>
</protein>
<keyword evidence="2" id="KW-1185">Reference proteome</keyword>
<dbReference type="InterPro" id="IPR011990">
    <property type="entry name" value="TPR-like_helical_dom_sf"/>
</dbReference>
<dbReference type="PANTHER" id="PTHR47938">
    <property type="entry name" value="RESPIRATORY COMPLEX I CHAPERONE (CIA84), PUTATIVE (AFU_ORTHOLOGUE AFUA_2G06020)-RELATED"/>
    <property type="match status" value="1"/>
</dbReference>
<dbReference type="STRING" id="870435.A0A0C3KX41"/>
<reference evidence="2" key="2">
    <citation type="submission" date="2015-01" db="EMBL/GenBank/DDBJ databases">
        <title>Evolutionary Origins and Diversification of the Mycorrhizal Mutualists.</title>
        <authorList>
            <consortium name="DOE Joint Genome Institute"/>
            <consortium name="Mycorrhizal Genomics Consortium"/>
            <person name="Kohler A."/>
            <person name="Kuo A."/>
            <person name="Nagy L.G."/>
            <person name="Floudas D."/>
            <person name="Copeland A."/>
            <person name="Barry K.W."/>
            <person name="Cichocki N."/>
            <person name="Veneault-Fourrey C."/>
            <person name="LaButti K."/>
            <person name="Lindquist E.A."/>
            <person name="Lipzen A."/>
            <person name="Lundell T."/>
            <person name="Morin E."/>
            <person name="Murat C."/>
            <person name="Riley R."/>
            <person name="Ohm R."/>
            <person name="Sun H."/>
            <person name="Tunlid A."/>
            <person name="Henrissat B."/>
            <person name="Grigoriev I.V."/>
            <person name="Hibbett D.S."/>
            <person name="Martin F."/>
        </authorList>
    </citation>
    <scope>NUCLEOTIDE SEQUENCE [LARGE SCALE GENOMIC DNA]</scope>
    <source>
        <strain evidence="2">Marx 270</strain>
    </source>
</reference>
<dbReference type="Proteomes" id="UP000054217">
    <property type="component" value="Unassembled WGS sequence"/>
</dbReference>
<name>A0A0C3KX41_PISTI</name>
<dbReference type="GO" id="GO:0140053">
    <property type="term" value="P:mitochondrial gene expression"/>
    <property type="evidence" value="ECO:0007669"/>
    <property type="project" value="TreeGrafter"/>
</dbReference>
<dbReference type="OrthoDB" id="185373at2759"/>
<evidence type="ECO:0000313" key="1">
    <source>
        <dbReference type="EMBL" id="KIO14107.1"/>
    </source>
</evidence>
<reference evidence="1 2" key="1">
    <citation type="submission" date="2014-04" db="EMBL/GenBank/DDBJ databases">
        <authorList>
            <consortium name="DOE Joint Genome Institute"/>
            <person name="Kuo A."/>
            <person name="Kohler A."/>
            <person name="Costa M.D."/>
            <person name="Nagy L.G."/>
            <person name="Floudas D."/>
            <person name="Copeland A."/>
            <person name="Barry K.W."/>
            <person name="Cichocki N."/>
            <person name="Veneault-Fourrey C."/>
            <person name="LaButti K."/>
            <person name="Lindquist E.A."/>
            <person name="Lipzen A."/>
            <person name="Lundell T."/>
            <person name="Morin E."/>
            <person name="Murat C."/>
            <person name="Sun H."/>
            <person name="Tunlid A."/>
            <person name="Henrissat B."/>
            <person name="Grigoriev I.V."/>
            <person name="Hibbett D.S."/>
            <person name="Martin F."/>
            <person name="Nordberg H.P."/>
            <person name="Cantor M.N."/>
            <person name="Hua S.X."/>
        </authorList>
    </citation>
    <scope>NUCLEOTIDE SEQUENCE [LARGE SCALE GENOMIC DNA]</scope>
    <source>
        <strain evidence="1 2">Marx 270</strain>
    </source>
</reference>
<dbReference type="InterPro" id="IPR002885">
    <property type="entry name" value="PPR_rpt"/>
</dbReference>
<evidence type="ECO:0000313" key="2">
    <source>
        <dbReference type="Proteomes" id="UP000054217"/>
    </source>
</evidence>
<dbReference type="GO" id="GO:0003729">
    <property type="term" value="F:mRNA binding"/>
    <property type="evidence" value="ECO:0007669"/>
    <property type="project" value="TreeGrafter"/>
</dbReference>
<dbReference type="HOGENOM" id="CLU_026252_0_0_1"/>
<organism evidence="1 2">
    <name type="scientific">Pisolithus tinctorius Marx 270</name>
    <dbReference type="NCBI Taxonomy" id="870435"/>
    <lineage>
        <taxon>Eukaryota</taxon>
        <taxon>Fungi</taxon>
        <taxon>Dikarya</taxon>
        <taxon>Basidiomycota</taxon>
        <taxon>Agaricomycotina</taxon>
        <taxon>Agaricomycetes</taxon>
        <taxon>Agaricomycetidae</taxon>
        <taxon>Boletales</taxon>
        <taxon>Sclerodermatineae</taxon>
        <taxon>Pisolithaceae</taxon>
        <taxon>Pisolithus</taxon>
    </lineage>
</organism>